<comment type="caution">
    <text evidence="2">The sequence shown here is derived from an EMBL/GenBank/DDBJ whole genome shotgun (WGS) entry which is preliminary data.</text>
</comment>
<feature type="compositionally biased region" description="Low complexity" evidence="1">
    <location>
        <begin position="187"/>
        <end position="199"/>
    </location>
</feature>
<proteinExistence type="predicted"/>
<feature type="compositionally biased region" description="Basic and acidic residues" evidence="1">
    <location>
        <begin position="133"/>
        <end position="155"/>
    </location>
</feature>
<feature type="region of interest" description="Disordered" evidence="1">
    <location>
        <begin position="133"/>
        <end position="208"/>
    </location>
</feature>
<organism evidence="2 3">
    <name type="scientific">Armillaria borealis</name>
    <dbReference type="NCBI Taxonomy" id="47425"/>
    <lineage>
        <taxon>Eukaryota</taxon>
        <taxon>Fungi</taxon>
        <taxon>Dikarya</taxon>
        <taxon>Basidiomycota</taxon>
        <taxon>Agaricomycotina</taxon>
        <taxon>Agaricomycetes</taxon>
        <taxon>Agaricomycetidae</taxon>
        <taxon>Agaricales</taxon>
        <taxon>Marasmiineae</taxon>
        <taxon>Physalacriaceae</taxon>
        <taxon>Armillaria</taxon>
    </lineage>
</organism>
<keyword evidence="3" id="KW-1185">Reference proteome</keyword>
<feature type="compositionally biased region" description="Polar residues" evidence="1">
    <location>
        <begin position="72"/>
        <end position="88"/>
    </location>
</feature>
<sequence length="259" mass="28446">MPGNSCFDEQDDQIGQHQHTITSYLQTPNMPMPSYQSRFEKEREKDEQNQSPASPRGPNGGSSYQPLARPPSRTTTPGQGGMMTNPSPSMMARQPMGPMGPGTDHRHVQEQSFLSEIMRIPPNMLGQLKQELGMDDKEPTAMSFDEKRHLVEAHRQRSARRAFPQIRGNPPSSNGAFAPPSPSQLLGNPPSSNGASAPPSTGPDMSAALFTPDFIQSVANSLDEFDPSFLRPDGDINFERDFGQWFNHPDDVGGSLDLK</sequence>
<evidence type="ECO:0000313" key="3">
    <source>
        <dbReference type="Proteomes" id="UP001175226"/>
    </source>
</evidence>
<dbReference type="Proteomes" id="UP001175226">
    <property type="component" value="Unassembled WGS sequence"/>
</dbReference>
<accession>A0AA39JGG3</accession>
<evidence type="ECO:0000256" key="1">
    <source>
        <dbReference type="SAM" id="MobiDB-lite"/>
    </source>
</evidence>
<dbReference type="AlphaFoldDB" id="A0AA39JGG3"/>
<feature type="compositionally biased region" description="Basic and acidic residues" evidence="1">
    <location>
        <begin position="38"/>
        <end position="48"/>
    </location>
</feature>
<gene>
    <name evidence="2" type="ORF">EV421DRAFT_1808453</name>
</gene>
<protein>
    <submittedName>
        <fullName evidence="2">Uncharacterized protein</fullName>
    </submittedName>
</protein>
<reference evidence="2" key="1">
    <citation type="submission" date="2023-06" db="EMBL/GenBank/DDBJ databases">
        <authorList>
            <consortium name="Lawrence Berkeley National Laboratory"/>
            <person name="Ahrendt S."/>
            <person name="Sahu N."/>
            <person name="Indic B."/>
            <person name="Wong-Bajracharya J."/>
            <person name="Merenyi Z."/>
            <person name="Ke H.-M."/>
            <person name="Monk M."/>
            <person name="Kocsube S."/>
            <person name="Drula E."/>
            <person name="Lipzen A."/>
            <person name="Balint B."/>
            <person name="Henrissat B."/>
            <person name="Andreopoulos B."/>
            <person name="Martin F.M."/>
            <person name="Harder C.B."/>
            <person name="Rigling D."/>
            <person name="Ford K.L."/>
            <person name="Foster G.D."/>
            <person name="Pangilinan J."/>
            <person name="Papanicolaou A."/>
            <person name="Barry K."/>
            <person name="LaButti K."/>
            <person name="Viragh M."/>
            <person name="Koriabine M."/>
            <person name="Yan M."/>
            <person name="Riley R."/>
            <person name="Champramary S."/>
            <person name="Plett K.L."/>
            <person name="Tsai I.J."/>
            <person name="Slot J."/>
            <person name="Sipos G."/>
            <person name="Plett J."/>
            <person name="Nagy L.G."/>
            <person name="Grigoriev I.V."/>
        </authorList>
    </citation>
    <scope>NUCLEOTIDE SEQUENCE</scope>
    <source>
        <strain evidence="2">FPL87.14</strain>
    </source>
</reference>
<feature type="compositionally biased region" description="Polar residues" evidence="1">
    <location>
        <begin position="13"/>
        <end position="37"/>
    </location>
</feature>
<name>A0AA39JGG3_9AGAR</name>
<feature type="region of interest" description="Disordered" evidence="1">
    <location>
        <begin position="1"/>
        <end position="106"/>
    </location>
</feature>
<dbReference type="EMBL" id="JAUEPT010000026">
    <property type="protein sequence ID" value="KAK0442327.1"/>
    <property type="molecule type" value="Genomic_DNA"/>
</dbReference>
<evidence type="ECO:0000313" key="2">
    <source>
        <dbReference type="EMBL" id="KAK0442327.1"/>
    </source>
</evidence>